<dbReference type="EMBL" id="AZBU02000009">
    <property type="protein sequence ID" value="TKR65587.1"/>
    <property type="molecule type" value="Genomic_DNA"/>
</dbReference>
<accession>A0A4U5M9B2</accession>
<evidence type="ECO:0000313" key="1">
    <source>
        <dbReference type="EMBL" id="TKR65587.1"/>
    </source>
</evidence>
<reference evidence="1 2" key="1">
    <citation type="journal article" date="2015" name="Genome Biol.">
        <title>Comparative genomics of Steinernema reveals deeply conserved gene regulatory networks.</title>
        <authorList>
            <person name="Dillman A.R."/>
            <person name="Macchietto M."/>
            <person name="Porter C.F."/>
            <person name="Rogers A."/>
            <person name="Williams B."/>
            <person name="Antoshechkin I."/>
            <person name="Lee M.M."/>
            <person name="Goodwin Z."/>
            <person name="Lu X."/>
            <person name="Lewis E.E."/>
            <person name="Goodrich-Blair H."/>
            <person name="Stock S.P."/>
            <person name="Adams B.J."/>
            <person name="Sternberg P.W."/>
            <person name="Mortazavi A."/>
        </authorList>
    </citation>
    <scope>NUCLEOTIDE SEQUENCE [LARGE SCALE GENOMIC DNA]</scope>
    <source>
        <strain evidence="1 2">ALL</strain>
    </source>
</reference>
<dbReference type="OrthoDB" id="8195432at2759"/>
<organism evidence="1 2">
    <name type="scientific">Steinernema carpocapsae</name>
    <name type="common">Entomopathogenic nematode</name>
    <dbReference type="NCBI Taxonomy" id="34508"/>
    <lineage>
        <taxon>Eukaryota</taxon>
        <taxon>Metazoa</taxon>
        <taxon>Ecdysozoa</taxon>
        <taxon>Nematoda</taxon>
        <taxon>Chromadorea</taxon>
        <taxon>Rhabditida</taxon>
        <taxon>Tylenchina</taxon>
        <taxon>Panagrolaimomorpha</taxon>
        <taxon>Strongyloidoidea</taxon>
        <taxon>Steinernematidae</taxon>
        <taxon>Steinernema</taxon>
    </lineage>
</organism>
<dbReference type="STRING" id="34508.A0A4U5M9B2"/>
<dbReference type="AlphaFoldDB" id="A0A4U5M9B2"/>
<reference evidence="1 2" key="2">
    <citation type="journal article" date="2019" name="G3 (Bethesda)">
        <title>Hybrid Assembly of the Genome of the Entomopathogenic Nematode Steinernema carpocapsae Identifies the X-Chromosome.</title>
        <authorList>
            <person name="Serra L."/>
            <person name="Macchietto M."/>
            <person name="Macias-Munoz A."/>
            <person name="McGill C.J."/>
            <person name="Rodriguez I.M."/>
            <person name="Rodriguez B."/>
            <person name="Murad R."/>
            <person name="Mortazavi A."/>
        </authorList>
    </citation>
    <scope>NUCLEOTIDE SEQUENCE [LARGE SCALE GENOMIC DNA]</scope>
    <source>
        <strain evidence="1 2">ALL</strain>
    </source>
</reference>
<comment type="caution">
    <text evidence="1">The sequence shown here is derived from an EMBL/GenBank/DDBJ whole genome shotgun (WGS) entry which is preliminary data.</text>
</comment>
<name>A0A4U5M9B2_STECR</name>
<gene>
    <name evidence="1" type="ORF">L596_025974</name>
</gene>
<keyword evidence="2" id="KW-1185">Reference proteome</keyword>
<proteinExistence type="predicted"/>
<evidence type="ECO:0000313" key="2">
    <source>
        <dbReference type="Proteomes" id="UP000298663"/>
    </source>
</evidence>
<sequence length="161" mass="18037">MSSQFLRNGRFISFSAFRWIHRARLNLHLLNGNNKRAADSRCKTVWSTGNLTTRLEPLQASHALDNTTPQCCPKSLVNAIPKRSEQMVYVNQRIPGICSARRPDIVVMKPDSKEVVIIDVTVPFENGPHALADAAQRKIEKLSPKSGNCKQLATKLKPLHL</sequence>
<protein>
    <submittedName>
        <fullName evidence="1">Uncharacterized protein</fullName>
    </submittedName>
</protein>
<dbReference type="Proteomes" id="UP000298663">
    <property type="component" value="Unassembled WGS sequence"/>
</dbReference>